<dbReference type="EMBL" id="JAOYFB010000002">
    <property type="protein sequence ID" value="KAK4007993.1"/>
    <property type="molecule type" value="Genomic_DNA"/>
</dbReference>
<evidence type="ECO:0000313" key="4">
    <source>
        <dbReference type="Proteomes" id="UP001234178"/>
    </source>
</evidence>
<feature type="transmembrane region" description="Helical" evidence="2">
    <location>
        <begin position="125"/>
        <end position="149"/>
    </location>
</feature>
<feature type="transmembrane region" description="Helical" evidence="2">
    <location>
        <begin position="24"/>
        <end position="44"/>
    </location>
</feature>
<reference evidence="3 4" key="1">
    <citation type="journal article" date="2023" name="Nucleic Acids Res.">
        <title>The hologenome of Daphnia magna reveals possible DNA methylation and microbiome-mediated evolution of the host genome.</title>
        <authorList>
            <person name="Chaturvedi A."/>
            <person name="Li X."/>
            <person name="Dhandapani V."/>
            <person name="Marshall H."/>
            <person name="Kissane S."/>
            <person name="Cuenca-Cambronero M."/>
            <person name="Asole G."/>
            <person name="Calvet F."/>
            <person name="Ruiz-Romero M."/>
            <person name="Marangio P."/>
            <person name="Guigo R."/>
            <person name="Rago D."/>
            <person name="Mirbahai L."/>
            <person name="Eastwood N."/>
            <person name="Colbourne J.K."/>
            <person name="Zhou J."/>
            <person name="Mallon E."/>
            <person name="Orsini L."/>
        </authorList>
    </citation>
    <scope>NUCLEOTIDE SEQUENCE [LARGE SCALE GENOMIC DNA]</scope>
    <source>
        <strain evidence="3">LRV0_1</strain>
    </source>
</reference>
<keyword evidence="2" id="KW-0472">Membrane</keyword>
<evidence type="ECO:0000313" key="3">
    <source>
        <dbReference type="EMBL" id="KAK4007993.1"/>
    </source>
</evidence>
<accession>A0ABQ9Z527</accession>
<keyword evidence="2" id="KW-1133">Transmembrane helix</keyword>
<keyword evidence="4" id="KW-1185">Reference proteome</keyword>
<dbReference type="Proteomes" id="UP001234178">
    <property type="component" value="Unassembled WGS sequence"/>
</dbReference>
<keyword evidence="2" id="KW-0812">Transmembrane</keyword>
<comment type="caution">
    <text evidence="3">The sequence shown here is derived from an EMBL/GenBank/DDBJ whole genome shotgun (WGS) entry which is preliminary data.</text>
</comment>
<name>A0ABQ9Z527_9CRUS</name>
<evidence type="ECO:0000256" key="2">
    <source>
        <dbReference type="SAM" id="Phobius"/>
    </source>
</evidence>
<feature type="region of interest" description="Disordered" evidence="1">
    <location>
        <begin position="53"/>
        <end position="72"/>
    </location>
</feature>
<sequence length="200" mass="22394">MKIAICNGQDDVPCESADVELNNLLALAILFMTCTTINIVAFLYERHDSGESEEVDPFTSMTTGNEGTATSQSIERMERDAISHNEDESRNNSVTAVDDDPLNAMPNCWYKVIAKAIRTGDTLTIVLFTIVTVAYSLIASLFLLFGYRYVTGPYESNPFSWMTPFIEELNSVFPLVYGPMVFLMVNRESLYPSGRKIKKD</sequence>
<proteinExistence type="predicted"/>
<gene>
    <name evidence="3" type="ORF">OUZ56_013152</name>
</gene>
<evidence type="ECO:0000256" key="1">
    <source>
        <dbReference type="SAM" id="MobiDB-lite"/>
    </source>
</evidence>
<protein>
    <submittedName>
        <fullName evidence="3">Uncharacterized protein</fullName>
    </submittedName>
</protein>
<organism evidence="3 4">
    <name type="scientific">Daphnia magna</name>
    <dbReference type="NCBI Taxonomy" id="35525"/>
    <lineage>
        <taxon>Eukaryota</taxon>
        <taxon>Metazoa</taxon>
        <taxon>Ecdysozoa</taxon>
        <taxon>Arthropoda</taxon>
        <taxon>Crustacea</taxon>
        <taxon>Branchiopoda</taxon>
        <taxon>Diplostraca</taxon>
        <taxon>Cladocera</taxon>
        <taxon>Anomopoda</taxon>
        <taxon>Daphniidae</taxon>
        <taxon>Daphnia</taxon>
    </lineage>
</organism>
<feature type="compositionally biased region" description="Polar residues" evidence="1">
    <location>
        <begin position="59"/>
        <end position="72"/>
    </location>
</feature>